<accession>A0ACB9S0F0</accession>
<sequence>MHFLVHSGFFAIVCQCVAPGAVDPTLHPSIAKPCDHLGYWLLNDKPTAFGTAFRVEFWEKTGCDSLWNDLFNDGKASRCEASVKLYTLQFDLITQQDTEESELRAEEKDESNLLSLEVPGISYAKNRHQRSKEDPSGLVNAFSLSGNTCSVTQQRLPASNIFLRAS</sequence>
<protein>
    <submittedName>
        <fullName evidence="1">Uncharacterized protein</fullName>
    </submittedName>
</protein>
<reference evidence="2" key="1">
    <citation type="journal article" date="2023" name="Front. Plant Sci.">
        <title>Chromosomal-level genome assembly of Melastoma candidum provides insights into trichome evolution.</title>
        <authorList>
            <person name="Zhong Y."/>
            <person name="Wu W."/>
            <person name="Sun C."/>
            <person name="Zou P."/>
            <person name="Liu Y."/>
            <person name="Dai S."/>
            <person name="Zhou R."/>
        </authorList>
    </citation>
    <scope>NUCLEOTIDE SEQUENCE [LARGE SCALE GENOMIC DNA]</scope>
</reference>
<comment type="caution">
    <text evidence="1">The sequence shown here is derived from an EMBL/GenBank/DDBJ whole genome shotgun (WGS) entry which is preliminary data.</text>
</comment>
<evidence type="ECO:0000313" key="2">
    <source>
        <dbReference type="Proteomes" id="UP001057402"/>
    </source>
</evidence>
<dbReference type="EMBL" id="CM042882">
    <property type="protein sequence ID" value="KAI4383329.1"/>
    <property type="molecule type" value="Genomic_DNA"/>
</dbReference>
<keyword evidence="2" id="KW-1185">Reference proteome</keyword>
<dbReference type="Proteomes" id="UP001057402">
    <property type="component" value="Chromosome 3"/>
</dbReference>
<proteinExistence type="predicted"/>
<organism evidence="1 2">
    <name type="scientific">Melastoma candidum</name>
    <dbReference type="NCBI Taxonomy" id="119954"/>
    <lineage>
        <taxon>Eukaryota</taxon>
        <taxon>Viridiplantae</taxon>
        <taxon>Streptophyta</taxon>
        <taxon>Embryophyta</taxon>
        <taxon>Tracheophyta</taxon>
        <taxon>Spermatophyta</taxon>
        <taxon>Magnoliopsida</taxon>
        <taxon>eudicotyledons</taxon>
        <taxon>Gunneridae</taxon>
        <taxon>Pentapetalae</taxon>
        <taxon>rosids</taxon>
        <taxon>malvids</taxon>
        <taxon>Myrtales</taxon>
        <taxon>Melastomataceae</taxon>
        <taxon>Melastomatoideae</taxon>
        <taxon>Melastomateae</taxon>
        <taxon>Melastoma</taxon>
    </lineage>
</organism>
<evidence type="ECO:0000313" key="1">
    <source>
        <dbReference type="EMBL" id="KAI4383329.1"/>
    </source>
</evidence>
<gene>
    <name evidence="1" type="ORF">MLD38_009179</name>
</gene>
<name>A0ACB9S0F0_9MYRT</name>